<evidence type="ECO:0000313" key="2">
    <source>
        <dbReference type="Proteomes" id="UP000494125"/>
    </source>
</evidence>
<dbReference type="AlphaFoldDB" id="A0A6P2I5B6"/>
<dbReference type="GeneID" id="93026089"/>
<accession>A0A6P2I5B6</accession>
<keyword evidence="2" id="KW-1185">Reference proteome</keyword>
<reference evidence="1 2" key="1">
    <citation type="submission" date="2019-09" db="EMBL/GenBank/DDBJ databases">
        <authorList>
            <person name="Depoorter E."/>
        </authorList>
    </citation>
    <scope>NUCLEOTIDE SEQUENCE [LARGE SCALE GENOMIC DNA]</scope>
    <source>
        <strain evidence="1">LMG 24065</strain>
    </source>
</reference>
<organism evidence="1 2">
    <name type="scientific">Burkholderia diffusa</name>
    <dbReference type="NCBI Taxonomy" id="488732"/>
    <lineage>
        <taxon>Bacteria</taxon>
        <taxon>Pseudomonadati</taxon>
        <taxon>Pseudomonadota</taxon>
        <taxon>Betaproteobacteria</taxon>
        <taxon>Burkholderiales</taxon>
        <taxon>Burkholderiaceae</taxon>
        <taxon>Burkholderia</taxon>
        <taxon>Burkholderia cepacia complex</taxon>
    </lineage>
</organism>
<proteinExistence type="predicted"/>
<dbReference type="RefSeq" id="WP_203249558.1">
    <property type="nucleotide sequence ID" value="NZ_CABVPN010000004.1"/>
</dbReference>
<dbReference type="EMBL" id="CABVPN010000004">
    <property type="protein sequence ID" value="VWB24842.1"/>
    <property type="molecule type" value="Genomic_DNA"/>
</dbReference>
<gene>
    <name evidence="1" type="ORF">BDI24065_01015</name>
</gene>
<sequence>MPLPFLAALGKVRDLFDRLTHYEDDRLKVNYTYDALGRRLYKHSQAHYEERREAGPHWNRAERVKHNRELQCGFTLYGWDGDTLAWESKIADEDGFGARTTHYVYEPSSFVPVAQAVREEAVELLDQPEYGDYYRQDEDPLWLPCRRRPHQPSTAWRGISALTSARCRS</sequence>
<evidence type="ECO:0000313" key="1">
    <source>
        <dbReference type="EMBL" id="VWB24842.1"/>
    </source>
</evidence>
<dbReference type="Proteomes" id="UP000494125">
    <property type="component" value="Unassembled WGS sequence"/>
</dbReference>
<name>A0A6P2I5B6_9BURK</name>
<protein>
    <submittedName>
        <fullName evidence="1">Sugar-binding protein</fullName>
    </submittedName>
</protein>